<proteinExistence type="predicted"/>
<gene>
    <name evidence="2" type="ORF">FHR19_000211</name>
</gene>
<dbReference type="Gene3D" id="2.40.10.10">
    <property type="entry name" value="Trypsin-like serine proteases"/>
    <property type="match status" value="2"/>
</dbReference>
<sequence>MRLFLRAALVAMMIRAGMGVAAAQALPPATEPALAEDAAAVAPRLGVAPAVAARLLALQVASVPVTDAIAARFADRLTGIAIEHTPVFRIVVRLKGDDSVVSETVVIAGQPVAIVYVPGAWASRGELLAAITTYQAPMRDSLDVPPGLGIDQRSGELVAVVSARDVAREGVQGLRDRLASMTQVPVRLRAINDPSLDFSGEGLGGGVRLTGSRPGDTRRYLCTSAFAVTDGTRDALTTAAHCPDALSIRDAGGRTIDLPFAGQWGWGNRDVQLNLSAVPLDPVFYTDAERTRGRAVAGAMPRASMRAGDVVCHRGERTGHSCSQVELTDFAPAGDLCGGACLPTWITVAGPSCKAGDSGSPVFLGPVAYGILKGGSYRSDGGCAFYFYMSIDYLPDGWRLRTVADPPRLPMPGALPAAP</sequence>
<dbReference type="SUPFAM" id="SSF50494">
    <property type="entry name" value="Trypsin-like serine proteases"/>
    <property type="match status" value="1"/>
</dbReference>
<keyword evidence="1" id="KW-0732">Signal</keyword>
<feature type="chain" id="PRO_5030678609" description="Peptidase S1 domain-containing protein" evidence="1">
    <location>
        <begin position="24"/>
        <end position="419"/>
    </location>
</feature>
<evidence type="ECO:0000313" key="2">
    <source>
        <dbReference type="EMBL" id="MBB5696886.1"/>
    </source>
</evidence>
<dbReference type="AlphaFoldDB" id="A0A7W9EHS3"/>
<dbReference type="RefSeq" id="WP_343053115.1">
    <property type="nucleotide sequence ID" value="NZ_JACIJJ010000001.1"/>
</dbReference>
<evidence type="ECO:0000256" key="1">
    <source>
        <dbReference type="SAM" id="SignalP"/>
    </source>
</evidence>
<dbReference type="Proteomes" id="UP000557739">
    <property type="component" value="Unassembled WGS sequence"/>
</dbReference>
<name>A0A7W9EHS3_9SPHN</name>
<protein>
    <recommendedName>
        <fullName evidence="4">Peptidase S1 domain-containing protein</fullName>
    </recommendedName>
</protein>
<feature type="signal peptide" evidence="1">
    <location>
        <begin position="1"/>
        <end position="23"/>
    </location>
</feature>
<reference evidence="2 3" key="1">
    <citation type="submission" date="2020-08" db="EMBL/GenBank/DDBJ databases">
        <title>Genomic Encyclopedia of Type Strains, Phase IV (KMG-IV): sequencing the most valuable type-strain genomes for metagenomic binning, comparative biology and taxonomic classification.</title>
        <authorList>
            <person name="Goeker M."/>
        </authorList>
    </citation>
    <scope>NUCLEOTIDE SEQUENCE [LARGE SCALE GENOMIC DNA]</scope>
    <source>
        <strain evidence="2 3">DSM 27244</strain>
    </source>
</reference>
<keyword evidence="3" id="KW-1185">Reference proteome</keyword>
<dbReference type="InterPro" id="IPR043504">
    <property type="entry name" value="Peptidase_S1_PA_chymotrypsin"/>
</dbReference>
<evidence type="ECO:0008006" key="4">
    <source>
        <dbReference type="Google" id="ProtNLM"/>
    </source>
</evidence>
<evidence type="ECO:0000313" key="3">
    <source>
        <dbReference type="Proteomes" id="UP000557739"/>
    </source>
</evidence>
<organism evidence="2 3">
    <name type="scientific">Sphingomonas yantingensis</name>
    <dbReference type="NCBI Taxonomy" id="1241761"/>
    <lineage>
        <taxon>Bacteria</taxon>
        <taxon>Pseudomonadati</taxon>
        <taxon>Pseudomonadota</taxon>
        <taxon>Alphaproteobacteria</taxon>
        <taxon>Sphingomonadales</taxon>
        <taxon>Sphingomonadaceae</taxon>
        <taxon>Sphingomonas</taxon>
    </lineage>
</organism>
<accession>A0A7W9EHS3</accession>
<comment type="caution">
    <text evidence="2">The sequence shown here is derived from an EMBL/GenBank/DDBJ whole genome shotgun (WGS) entry which is preliminary data.</text>
</comment>
<dbReference type="EMBL" id="JACIJJ010000001">
    <property type="protein sequence ID" value="MBB5696886.1"/>
    <property type="molecule type" value="Genomic_DNA"/>
</dbReference>
<dbReference type="InterPro" id="IPR009003">
    <property type="entry name" value="Peptidase_S1_PA"/>
</dbReference>